<comment type="caution">
    <text evidence="2">The sequence shown here is derived from an EMBL/GenBank/DDBJ whole genome shotgun (WGS) entry which is preliminary data.</text>
</comment>
<keyword evidence="1" id="KW-1133">Transmembrane helix</keyword>
<evidence type="ECO:0000313" key="2">
    <source>
        <dbReference type="EMBL" id="KAA1276773.1"/>
    </source>
</evidence>
<dbReference type="EMBL" id="QRDC01000013">
    <property type="protein sequence ID" value="KAA1276773.1"/>
    <property type="molecule type" value="Genomic_DNA"/>
</dbReference>
<keyword evidence="1" id="KW-0472">Membrane</keyword>
<keyword evidence="1" id="KW-0812">Transmembrane</keyword>
<name>A0A6N6K165_9ENTR</name>
<accession>A0A6N6K165</accession>
<dbReference type="AlphaFoldDB" id="A0A6N6K165"/>
<evidence type="ECO:0000256" key="1">
    <source>
        <dbReference type="SAM" id="Phobius"/>
    </source>
</evidence>
<dbReference type="Proteomes" id="UP000468420">
    <property type="component" value="Unassembled WGS sequence"/>
</dbReference>
<reference evidence="2 3" key="1">
    <citation type="submission" date="2018-08" db="EMBL/GenBank/DDBJ databases">
        <title>Complete genomic analysis of a Citrobacter pasteurii isolated from cockles (Cerastoderma edule) containing a new chromosomic qnrB allele.</title>
        <authorList>
            <person name="Rodrigues A."/>
            <person name="Baptista T."/>
            <person name="Quesada A."/>
            <person name="Campos M.J."/>
        </authorList>
    </citation>
    <scope>NUCLEOTIDE SEQUENCE [LARGE SCALE GENOMIC DNA]</scope>
    <source>
        <strain evidence="2 3">BA18</strain>
    </source>
</reference>
<feature type="transmembrane region" description="Helical" evidence="1">
    <location>
        <begin position="105"/>
        <end position="123"/>
    </location>
</feature>
<organism evidence="2 3">
    <name type="scientific">Citrobacter pasteurii</name>
    <dbReference type="NCBI Taxonomy" id="1563222"/>
    <lineage>
        <taxon>Bacteria</taxon>
        <taxon>Pseudomonadati</taxon>
        <taxon>Pseudomonadota</taxon>
        <taxon>Gammaproteobacteria</taxon>
        <taxon>Enterobacterales</taxon>
        <taxon>Enterobacteriaceae</taxon>
        <taxon>Citrobacter</taxon>
    </lineage>
</organism>
<sequence length="304" mass="33459">MVMEAPYQLEFTENIYYSIGNNPSIKEIIESLQGWEAIIKQSKGVLAELTGSDILDIEVRIQKLEVGSLTEKILIKLGFGNEENFDKFLENAHERYIGEGKMRSALVWTVIAGVLATGMYLAVKNMAPNNASHFEANNNIIINIGAGETNISPERIQSVLNSTLVDKKTAAKGAVKILSPARNDENATLMIGSDNASVTIPSDLISKTPTEVSFEADTYTRDHYDVDLEIRALDLDNPTKGWAAVIPGLVDRRVKLVLAPGIKPEDLSHKFAFRADVTITYKLTSSKGEAYKPTEIFLSKLIAE</sequence>
<evidence type="ECO:0000313" key="3">
    <source>
        <dbReference type="Proteomes" id="UP000468420"/>
    </source>
</evidence>
<protein>
    <submittedName>
        <fullName evidence="2">Uncharacterized protein</fullName>
    </submittedName>
</protein>
<proteinExistence type="predicted"/>
<gene>
    <name evidence="2" type="ORF">DXF85_15575</name>
</gene>